<dbReference type="OrthoDB" id="8444059at2"/>
<name>A0A1G9PFG6_9RHOB</name>
<sequence length="197" mass="21633">MNTRFFTDTIGCATVVAFWVFGGLQAMAEPQSQRERAIEEALAAGDGRQAIELAEAILNEVWDAAPLGLNMVSLVEGNPSGYGIFTPRETNRYAPSEPIVIYAEPYGFGYGELQEGIHRIAFDVDLVVKASDGTVLTDLPDIMELALNTRRPNKEFFADITYKLTGASVGQYILETTLRDQNSESSVSFELLIEIAE</sequence>
<dbReference type="EMBL" id="FNEK01000140">
    <property type="protein sequence ID" value="SDL97520.1"/>
    <property type="molecule type" value="Genomic_DNA"/>
</dbReference>
<reference evidence="1 2" key="1">
    <citation type="submission" date="2016-10" db="EMBL/GenBank/DDBJ databases">
        <authorList>
            <person name="de Groot N.N."/>
        </authorList>
    </citation>
    <scope>NUCLEOTIDE SEQUENCE [LARGE SCALE GENOMIC DNA]</scope>
    <source>
        <strain evidence="1 2">DSM 25294</strain>
    </source>
</reference>
<accession>A0A1G9PFG6</accession>
<dbReference type="RefSeq" id="WP_093164944.1">
    <property type="nucleotide sequence ID" value="NZ_FNEK01000140.1"/>
</dbReference>
<gene>
    <name evidence="1" type="ORF">SAMN04488026_11405</name>
</gene>
<proteinExistence type="predicted"/>
<evidence type="ECO:0000313" key="2">
    <source>
        <dbReference type="Proteomes" id="UP000199382"/>
    </source>
</evidence>
<evidence type="ECO:0000313" key="1">
    <source>
        <dbReference type="EMBL" id="SDL97520.1"/>
    </source>
</evidence>
<keyword evidence="2" id="KW-1185">Reference proteome</keyword>
<protein>
    <submittedName>
        <fullName evidence="1">Uncharacterized protein</fullName>
    </submittedName>
</protein>
<dbReference type="Proteomes" id="UP000199382">
    <property type="component" value="Unassembled WGS sequence"/>
</dbReference>
<organism evidence="1 2">
    <name type="scientific">Aliiruegeria lutimaris</name>
    <dbReference type="NCBI Taxonomy" id="571298"/>
    <lineage>
        <taxon>Bacteria</taxon>
        <taxon>Pseudomonadati</taxon>
        <taxon>Pseudomonadota</taxon>
        <taxon>Alphaproteobacteria</taxon>
        <taxon>Rhodobacterales</taxon>
        <taxon>Roseobacteraceae</taxon>
        <taxon>Aliiruegeria</taxon>
    </lineage>
</organism>
<dbReference type="AlphaFoldDB" id="A0A1G9PFG6"/>
<dbReference type="STRING" id="571298.SAMN04488026_11405"/>